<dbReference type="GeneID" id="39745541"/>
<accession>A0A1Y1JWN4</accession>
<feature type="compositionally biased region" description="Acidic residues" evidence="1">
    <location>
        <begin position="381"/>
        <end position="392"/>
    </location>
</feature>
<feature type="non-terminal residue" evidence="2">
    <location>
        <position position="433"/>
    </location>
</feature>
<feature type="compositionally biased region" description="Polar residues" evidence="1">
    <location>
        <begin position="210"/>
        <end position="224"/>
    </location>
</feature>
<feature type="region of interest" description="Disordered" evidence="1">
    <location>
        <begin position="170"/>
        <end position="224"/>
    </location>
</feature>
<evidence type="ECO:0000313" key="2">
    <source>
        <dbReference type="EMBL" id="GAW84733.1"/>
    </source>
</evidence>
<keyword evidence="3" id="KW-1185">Reference proteome</keyword>
<sequence>RMPNVVVTTIAGAHYKEEECLNIGLIHIREFEQNFLNIRANDNTVLCQKCEQLTAYLNNVNSKLGNYNNNILFTLYDAEINKLLNICTGTKCSSKILQDTSKISQYLSQEEQGNERGQYELSEKEGSQQRGHSQPDVKVLDISSQTQDVASRSVSIHQFSAHVSEIPASQVSSPTALLENAEVEDSESFSPLQSKRTEELSPNHKAQETLPDTTLLPTNSPDTHSVSLDNDGILGNISHVLVTGVSNFVDSFYETLFSGVFAHSQKVQNKCGHKSSNKIESDMSVTTNTHLTQLLSDCERVNDTTSCYEKTCGVHDINSSSRDVAPSGKNADQLAIHSESSHSTPNEGVTEEQVTSLNSHVTSNIPNMPPQATADSSCIDESFDNNGEESEDELRVTTGTDGVGSTGNGFVLDGSYGDFQRIPYILYIVIILV</sequence>
<evidence type="ECO:0000313" key="3">
    <source>
        <dbReference type="Proteomes" id="UP000195521"/>
    </source>
</evidence>
<feature type="region of interest" description="Disordered" evidence="1">
    <location>
        <begin position="318"/>
        <end position="406"/>
    </location>
</feature>
<dbReference type="AlphaFoldDB" id="A0A1Y1JWN4"/>
<feature type="region of interest" description="Disordered" evidence="1">
    <location>
        <begin position="108"/>
        <end position="136"/>
    </location>
</feature>
<reference evidence="3" key="1">
    <citation type="submission" date="2017-04" db="EMBL/GenBank/DDBJ databases">
        <title>Plasmodium gonderi genome.</title>
        <authorList>
            <person name="Arisue N."/>
            <person name="Honma H."/>
            <person name="Kawai S."/>
            <person name="Tougan T."/>
            <person name="Tanabe K."/>
            <person name="Horii T."/>
        </authorList>
    </citation>
    <scope>NUCLEOTIDE SEQUENCE [LARGE SCALE GENOMIC DNA]</scope>
    <source>
        <strain evidence="3">ATCC 30045</strain>
    </source>
</reference>
<dbReference type="EMBL" id="BDQF01000712">
    <property type="protein sequence ID" value="GAW84733.1"/>
    <property type="molecule type" value="Genomic_DNA"/>
</dbReference>
<evidence type="ECO:0000256" key="1">
    <source>
        <dbReference type="SAM" id="MobiDB-lite"/>
    </source>
</evidence>
<organism evidence="2 3">
    <name type="scientific">Plasmodium gonderi</name>
    <dbReference type="NCBI Taxonomy" id="77519"/>
    <lineage>
        <taxon>Eukaryota</taxon>
        <taxon>Sar</taxon>
        <taxon>Alveolata</taxon>
        <taxon>Apicomplexa</taxon>
        <taxon>Aconoidasida</taxon>
        <taxon>Haemosporida</taxon>
        <taxon>Plasmodiidae</taxon>
        <taxon>Plasmodium</taxon>
        <taxon>Plasmodium (Plasmodium)</taxon>
    </lineage>
</organism>
<dbReference type="RefSeq" id="XP_028547322.1">
    <property type="nucleotide sequence ID" value="XM_028691521.1"/>
</dbReference>
<protein>
    <submittedName>
        <fullName evidence="2">Variable surface protein</fullName>
    </submittedName>
</protein>
<gene>
    <name evidence="2" type="ORF">PGO_004670</name>
</gene>
<name>A0A1Y1JWN4_PLAGO</name>
<dbReference type="Proteomes" id="UP000195521">
    <property type="component" value="Unassembled WGS sequence"/>
</dbReference>
<comment type="caution">
    <text evidence="2">The sequence shown here is derived from an EMBL/GenBank/DDBJ whole genome shotgun (WGS) entry which is preliminary data.</text>
</comment>
<proteinExistence type="predicted"/>
<feature type="compositionally biased region" description="Basic and acidic residues" evidence="1">
    <location>
        <begin position="195"/>
        <end position="207"/>
    </location>
</feature>
<feature type="compositionally biased region" description="Polar residues" evidence="1">
    <location>
        <begin position="341"/>
        <end position="366"/>
    </location>
</feature>
<feature type="non-terminal residue" evidence="2">
    <location>
        <position position="1"/>
    </location>
</feature>
<feature type="compositionally biased region" description="Basic and acidic residues" evidence="1">
    <location>
        <begin position="113"/>
        <end position="136"/>
    </location>
</feature>